<evidence type="ECO:0000313" key="3">
    <source>
        <dbReference type="EMBL" id="MAG21840.1"/>
    </source>
</evidence>
<dbReference type="EMBL" id="NZBU01000003">
    <property type="protein sequence ID" value="MAG21840.1"/>
    <property type="molecule type" value="Genomic_DNA"/>
</dbReference>
<organism evidence="3 4">
    <name type="scientific">Candidatus Iainarchaeum sp</name>
    <dbReference type="NCBI Taxonomy" id="3101447"/>
    <lineage>
        <taxon>Archaea</taxon>
        <taxon>Candidatus Iainarchaeota</taxon>
        <taxon>Candidatus Iainarchaeia</taxon>
        <taxon>Candidatus Iainarchaeales</taxon>
        <taxon>Candidatus Iainarchaeaceae</taxon>
        <taxon>Candidatus Iainarchaeum</taxon>
    </lineage>
</organism>
<feature type="coiled-coil region" evidence="1">
    <location>
        <begin position="522"/>
        <end position="578"/>
    </location>
</feature>
<dbReference type="AlphaFoldDB" id="A0A2D6M088"/>
<feature type="transmembrane region" description="Helical" evidence="2">
    <location>
        <begin position="495"/>
        <end position="517"/>
    </location>
</feature>
<reference evidence="4" key="1">
    <citation type="submission" date="2017-09" db="EMBL/GenBank/DDBJ databases">
        <title>The Reconstruction of 2,631 Draft Metagenome-Assembled Genomes from the Global Oceans.</title>
        <authorList>
            <person name="Tully B.J."/>
            <person name="Graham E.D."/>
            <person name="Heidelberg J.F."/>
        </authorList>
    </citation>
    <scope>NUCLEOTIDE SEQUENCE [LARGE SCALE GENOMIC DNA]</scope>
</reference>
<gene>
    <name evidence="3" type="ORF">CL943_00855</name>
</gene>
<proteinExistence type="predicted"/>
<keyword evidence="1" id="KW-0175">Coiled coil</keyword>
<evidence type="ECO:0000256" key="1">
    <source>
        <dbReference type="SAM" id="Coils"/>
    </source>
</evidence>
<protein>
    <submittedName>
        <fullName evidence="3">Uncharacterized protein</fullName>
    </submittedName>
</protein>
<dbReference type="Proteomes" id="UP000226592">
    <property type="component" value="Unassembled WGS sequence"/>
</dbReference>
<evidence type="ECO:0000313" key="4">
    <source>
        <dbReference type="Proteomes" id="UP000226592"/>
    </source>
</evidence>
<evidence type="ECO:0000256" key="2">
    <source>
        <dbReference type="SAM" id="Phobius"/>
    </source>
</evidence>
<keyword evidence="2" id="KW-0472">Membrane</keyword>
<comment type="caution">
    <text evidence="3">The sequence shown here is derived from an EMBL/GenBank/DDBJ whole genome shotgun (WGS) entry which is preliminary data.</text>
</comment>
<name>A0A2D6M088_9ARCH</name>
<sequence length="580" mass="63498">MPAVSAQTCGDGSCDPGENSCTCQADCGTCGGTLAGQACKEFACTEKNICKLTPIPNCCGNDLCEVNEGFADCPADCLPSKLEFELLGPVESESFYRGELVLFKVKATGDGINILGADITLSGFFGSRILYNDGKHEDGTSLDAIYANRFLVKKETLAGKYSFQLEADFREVLGEVDYNFSVEPVLDIETGLKEKYALGDIIDLSGTVQKRQGRFAMPLTVKINNGREDIFVDEISSDVNGKFASSYHSSLIDRTGMWTVTIEGEDENKNTVSFQTEIKIVDAEESLFIQIGLVEELGEAYERISSVEIIAEVKDFQGGLVEGAELELEWAGGKEPLLELKSGQYSGTFFIPFSMALGANQFALNAKKSGETGFLSGSNTFIFNVESAEIDVEIMEPSDKHYNIGESLAPKVFASYANGEPVIGATVVALLNNKEITLENREAGIFSKDYSLSEEDKGRLNISFRAVDSAGNEGLSTTWVEVSGESLAHIIQQNAMLIAVVLIIVTVIGFFGSRFLFGMTTKSTLEKRKKELNALEKEIQSQYFDKGELSKKEYQKLMEKYQSELETIDVKLVEMKKSEK</sequence>
<keyword evidence="2" id="KW-1133">Transmembrane helix</keyword>
<accession>A0A2D6M088</accession>
<keyword evidence="2" id="KW-0812">Transmembrane</keyword>